<keyword evidence="11" id="KW-0862">Zinc</keyword>
<comment type="caution">
    <text evidence="20">The sequence shown here is derived from an EMBL/GenBank/DDBJ whole genome shotgun (WGS) entry which is preliminary data.</text>
</comment>
<dbReference type="GO" id="GO:0046872">
    <property type="term" value="F:metal ion binding"/>
    <property type="evidence" value="ECO:0007669"/>
    <property type="project" value="UniProtKB-KW"/>
</dbReference>
<feature type="compositionally biased region" description="Polar residues" evidence="17">
    <location>
        <begin position="1"/>
        <end position="28"/>
    </location>
</feature>
<feature type="region of interest" description="Disordered" evidence="17">
    <location>
        <begin position="1"/>
        <end position="46"/>
    </location>
</feature>
<dbReference type="OrthoDB" id="46913at2759"/>
<evidence type="ECO:0000256" key="4">
    <source>
        <dbReference type="ARBA" id="ARBA00007626"/>
    </source>
</evidence>
<evidence type="ECO:0000256" key="12">
    <source>
        <dbReference type="ARBA" id="ARBA00022842"/>
    </source>
</evidence>
<dbReference type="InterPro" id="IPR002885">
    <property type="entry name" value="PPR_rpt"/>
</dbReference>
<evidence type="ECO:0000256" key="10">
    <source>
        <dbReference type="ARBA" id="ARBA00022801"/>
    </source>
</evidence>
<evidence type="ECO:0000256" key="16">
    <source>
        <dbReference type="PROSITE-ProRule" id="PRU00708"/>
    </source>
</evidence>
<dbReference type="EMBL" id="JABWDY010032736">
    <property type="protein sequence ID" value="KAF5183948.1"/>
    <property type="molecule type" value="Genomic_DNA"/>
</dbReference>
<dbReference type="GO" id="GO:0001682">
    <property type="term" value="P:tRNA 5'-leader removal"/>
    <property type="evidence" value="ECO:0007669"/>
    <property type="project" value="UniProtKB-ARBA"/>
</dbReference>
<evidence type="ECO:0000256" key="1">
    <source>
        <dbReference type="ARBA" id="ARBA00000928"/>
    </source>
</evidence>
<keyword evidence="14" id="KW-0496">Mitochondrion</keyword>
<evidence type="ECO:0000256" key="7">
    <source>
        <dbReference type="ARBA" id="ARBA00022722"/>
    </source>
</evidence>
<dbReference type="InterPro" id="IPR033443">
    <property type="entry name" value="PROP1-like_PPR_dom"/>
</dbReference>
<keyword evidence="12" id="KW-0460">Magnesium</keyword>
<dbReference type="GO" id="GO:0005739">
    <property type="term" value="C:mitochondrion"/>
    <property type="evidence" value="ECO:0007669"/>
    <property type="project" value="UniProtKB-SubCell"/>
</dbReference>
<comment type="subcellular location">
    <subcellularLocation>
        <location evidence="3">Mitochondrion</location>
    </subcellularLocation>
</comment>
<comment type="similarity">
    <text evidence="4">Belongs to the PPR family. P subfamily.</text>
</comment>
<keyword evidence="10" id="KW-0378">Hydrolase</keyword>
<evidence type="ECO:0000256" key="2">
    <source>
        <dbReference type="ARBA" id="ARBA00001946"/>
    </source>
</evidence>
<dbReference type="Pfam" id="PF17177">
    <property type="entry name" value="PPR_long"/>
    <property type="match status" value="1"/>
</dbReference>
<feature type="domain" description="PRORP" evidence="18">
    <location>
        <begin position="288"/>
        <end position="514"/>
    </location>
</feature>
<dbReference type="InterPro" id="IPR011990">
    <property type="entry name" value="TPR-like_helical_dom_sf"/>
</dbReference>
<dbReference type="Gene3D" id="3.40.50.11980">
    <property type="match status" value="1"/>
</dbReference>
<protein>
    <recommendedName>
        <fullName evidence="5">ribonuclease P</fullName>
        <ecNumber evidence="5">3.1.26.5</ecNumber>
    </recommendedName>
</protein>
<name>A0A7J6VH68_THATH</name>
<evidence type="ECO:0000256" key="17">
    <source>
        <dbReference type="SAM" id="MobiDB-lite"/>
    </source>
</evidence>
<evidence type="ECO:0000256" key="9">
    <source>
        <dbReference type="ARBA" id="ARBA00022737"/>
    </source>
</evidence>
<dbReference type="PANTHER" id="PTHR13547">
    <property type="match status" value="1"/>
</dbReference>
<evidence type="ECO:0000256" key="8">
    <source>
        <dbReference type="ARBA" id="ARBA00022723"/>
    </source>
</evidence>
<evidence type="ECO:0000256" key="6">
    <source>
        <dbReference type="ARBA" id="ARBA00022694"/>
    </source>
</evidence>
<dbReference type="AlphaFoldDB" id="A0A7J6VH68"/>
<dbReference type="EC" id="3.1.26.5" evidence="5"/>
<keyword evidence="7" id="KW-0540">Nuclease</keyword>
<evidence type="ECO:0000259" key="18">
    <source>
        <dbReference type="Pfam" id="PF16953"/>
    </source>
</evidence>
<keyword evidence="8" id="KW-0479">Metal-binding</keyword>
<feature type="repeat" description="PPR" evidence="16">
    <location>
        <begin position="160"/>
        <end position="194"/>
    </location>
</feature>
<evidence type="ECO:0000256" key="13">
    <source>
        <dbReference type="ARBA" id="ARBA00022946"/>
    </source>
</evidence>
<dbReference type="Proteomes" id="UP000554482">
    <property type="component" value="Unassembled WGS sequence"/>
</dbReference>
<keyword evidence="6" id="KW-0819">tRNA processing</keyword>
<evidence type="ECO:0000259" key="19">
    <source>
        <dbReference type="Pfam" id="PF17177"/>
    </source>
</evidence>
<dbReference type="PROSITE" id="PS51375">
    <property type="entry name" value="PPR"/>
    <property type="match status" value="1"/>
</dbReference>
<dbReference type="InterPro" id="IPR031595">
    <property type="entry name" value="PRORP_C"/>
</dbReference>
<comment type="catalytic activity">
    <reaction evidence="1">
        <text>Endonucleolytic cleavage of RNA, removing 5'-extranucleotides from tRNA precursor.</text>
        <dbReference type="EC" id="3.1.26.5"/>
    </reaction>
</comment>
<keyword evidence="9" id="KW-0677">Repeat</keyword>
<keyword evidence="13" id="KW-0809">Transit peptide</keyword>
<dbReference type="GO" id="GO:0004526">
    <property type="term" value="F:ribonuclease P activity"/>
    <property type="evidence" value="ECO:0007669"/>
    <property type="project" value="UniProtKB-EC"/>
</dbReference>
<comment type="cofactor">
    <cofactor evidence="2">
        <name>Mg(2+)</name>
        <dbReference type="ChEBI" id="CHEBI:18420"/>
    </cofactor>
</comment>
<gene>
    <name evidence="20" type="ORF">FRX31_026462</name>
</gene>
<evidence type="ECO:0000256" key="11">
    <source>
        <dbReference type="ARBA" id="ARBA00022833"/>
    </source>
</evidence>
<dbReference type="PANTHER" id="PTHR13547:SF1">
    <property type="entry name" value="MITOCHONDRIAL RIBONUCLEASE P CATALYTIC SUBUNIT"/>
    <property type="match status" value="1"/>
</dbReference>
<evidence type="ECO:0000313" key="21">
    <source>
        <dbReference type="Proteomes" id="UP000554482"/>
    </source>
</evidence>
<evidence type="ECO:0000256" key="3">
    <source>
        <dbReference type="ARBA" id="ARBA00004173"/>
    </source>
</evidence>
<dbReference type="Gene3D" id="1.25.40.10">
    <property type="entry name" value="Tetratricopeptide repeat domain"/>
    <property type="match status" value="1"/>
</dbReference>
<reference evidence="20 21" key="1">
    <citation type="submission" date="2020-06" db="EMBL/GenBank/DDBJ databases">
        <title>Transcriptomic and genomic resources for Thalictrum thalictroides and T. hernandezii: Facilitating candidate gene discovery in an emerging model plant lineage.</title>
        <authorList>
            <person name="Arias T."/>
            <person name="Riano-Pachon D.M."/>
            <person name="Di Stilio V.S."/>
        </authorList>
    </citation>
    <scope>NUCLEOTIDE SEQUENCE [LARGE SCALE GENOMIC DNA]</scope>
    <source>
        <strain evidence="21">cv. WT478/WT964</strain>
        <tissue evidence="20">Leaves</tissue>
    </source>
</reference>
<organism evidence="20 21">
    <name type="scientific">Thalictrum thalictroides</name>
    <name type="common">Rue-anemone</name>
    <name type="synonym">Anemone thalictroides</name>
    <dbReference type="NCBI Taxonomy" id="46969"/>
    <lineage>
        <taxon>Eukaryota</taxon>
        <taxon>Viridiplantae</taxon>
        <taxon>Streptophyta</taxon>
        <taxon>Embryophyta</taxon>
        <taxon>Tracheophyta</taxon>
        <taxon>Spermatophyta</taxon>
        <taxon>Magnoliopsida</taxon>
        <taxon>Ranunculales</taxon>
        <taxon>Ranunculaceae</taxon>
        <taxon>Thalictroideae</taxon>
        <taxon>Thalictrum</taxon>
    </lineage>
</organism>
<evidence type="ECO:0000256" key="14">
    <source>
        <dbReference type="ARBA" id="ARBA00023128"/>
    </source>
</evidence>
<keyword evidence="21" id="KW-1185">Reference proteome</keyword>
<evidence type="ECO:0000256" key="15">
    <source>
        <dbReference type="ARBA" id="ARBA00023211"/>
    </source>
</evidence>
<feature type="compositionally biased region" description="Basic residues" evidence="17">
    <location>
        <begin position="29"/>
        <end position="39"/>
    </location>
</feature>
<dbReference type="Pfam" id="PF16953">
    <property type="entry name" value="PRORP"/>
    <property type="match status" value="1"/>
</dbReference>
<accession>A0A7J6VH68</accession>
<evidence type="ECO:0000256" key="5">
    <source>
        <dbReference type="ARBA" id="ARBA00012179"/>
    </source>
</evidence>
<evidence type="ECO:0000313" key="20">
    <source>
        <dbReference type="EMBL" id="KAF5183948.1"/>
    </source>
</evidence>
<dbReference type="FunFam" id="3.40.50.11980:FF:000002">
    <property type="entry name" value="Proteinaceous RNase P 2"/>
    <property type="match status" value="1"/>
</dbReference>
<dbReference type="FunFam" id="1.25.40.10:FF:000339">
    <property type="entry name" value="Proteinaceous RNase P 1, chloroplastic/mitochondrial"/>
    <property type="match status" value="1"/>
</dbReference>
<keyword evidence="15" id="KW-0464">Manganese</keyword>
<proteinExistence type="inferred from homology"/>
<sequence>MSQKHYLCTSTASATSPNRNSSTTNVRTPSKRVQRKKHRQSPEGQLRHKLDMCSKDGDLVEALRIYDDARSNKLSLSKHHYNVLLYLCSSSDVLVHEINEKSMNLGLRRGFEIFKQMGIDGIAPDEATFTNASRLAAKLEDPEMAFDLLKKMMNSNIPPKLRSYEPALFGFCSKGEADKAYEVDAHMLASGVSPEEPQLAALLQVSVNVKNADKVYEIIHRLRASVRQVSDSTAKIIEEWFNSKEAMEVGKVSWDVNKVKEGIVKRGGGWHGQGWLGKGEWKVVKTEVDEKGVCHCCAERLVCIDIDPLETENFANLLYSLACQRDAKANFNHFQDWLKHNGPFDAVIDGANVSLNNGHTFSFFQLNAVVERVRELSPTKRLPLIILHTGRVVGGPANSPRNKTLIEQWRRSGALYIAPKGSNDDWYWLYAAVSGKSLLVTNDEMRDHLFQLLGTSFFPRWKEKHQVRYKLSRDGTVLQLPPPYSIVIQESERGGWHIPMVSADDVDMPRQWVCASRASTSLNSAIS</sequence>
<feature type="domain" description="PROP1-like PPR" evidence="19">
    <location>
        <begin position="34"/>
        <end position="247"/>
    </location>
</feature>